<protein>
    <submittedName>
        <fullName evidence="2">Uncharacterized protein</fullName>
    </submittedName>
</protein>
<evidence type="ECO:0000256" key="1">
    <source>
        <dbReference type="SAM" id="MobiDB-lite"/>
    </source>
</evidence>
<feature type="compositionally biased region" description="Low complexity" evidence="1">
    <location>
        <begin position="303"/>
        <end position="323"/>
    </location>
</feature>
<evidence type="ECO:0000313" key="3">
    <source>
        <dbReference type="Proteomes" id="UP001159363"/>
    </source>
</evidence>
<dbReference type="Proteomes" id="UP001159363">
    <property type="component" value="Chromosome 1"/>
</dbReference>
<organism evidence="2 3">
    <name type="scientific">Dryococelus australis</name>
    <dbReference type="NCBI Taxonomy" id="614101"/>
    <lineage>
        <taxon>Eukaryota</taxon>
        <taxon>Metazoa</taxon>
        <taxon>Ecdysozoa</taxon>
        <taxon>Arthropoda</taxon>
        <taxon>Hexapoda</taxon>
        <taxon>Insecta</taxon>
        <taxon>Pterygota</taxon>
        <taxon>Neoptera</taxon>
        <taxon>Polyneoptera</taxon>
        <taxon>Phasmatodea</taxon>
        <taxon>Verophasmatodea</taxon>
        <taxon>Anareolatae</taxon>
        <taxon>Phasmatidae</taxon>
        <taxon>Eurycanthinae</taxon>
        <taxon>Dryococelus</taxon>
    </lineage>
</organism>
<dbReference type="EMBL" id="JARBHB010000001">
    <property type="protein sequence ID" value="KAJ8897495.1"/>
    <property type="molecule type" value="Genomic_DNA"/>
</dbReference>
<keyword evidence="3" id="KW-1185">Reference proteome</keyword>
<evidence type="ECO:0000313" key="2">
    <source>
        <dbReference type="EMBL" id="KAJ8897495.1"/>
    </source>
</evidence>
<feature type="region of interest" description="Disordered" evidence="1">
    <location>
        <begin position="292"/>
        <end position="323"/>
    </location>
</feature>
<comment type="caution">
    <text evidence="2">The sequence shown here is derived from an EMBL/GenBank/DDBJ whole genome shotgun (WGS) entry which is preliminary data.</text>
</comment>
<feature type="compositionally biased region" description="Basic and acidic residues" evidence="1">
    <location>
        <begin position="55"/>
        <end position="74"/>
    </location>
</feature>
<feature type="compositionally biased region" description="Basic and acidic residues" evidence="1">
    <location>
        <begin position="254"/>
        <end position="267"/>
    </location>
</feature>
<accession>A0ABQ9ILB5</accession>
<name>A0ABQ9ILB5_9NEOP</name>
<reference evidence="2 3" key="1">
    <citation type="submission" date="2023-02" db="EMBL/GenBank/DDBJ databases">
        <title>LHISI_Scaffold_Assembly.</title>
        <authorList>
            <person name="Stuart O.P."/>
            <person name="Cleave R."/>
            <person name="Magrath M.J.L."/>
            <person name="Mikheyev A.S."/>
        </authorList>
    </citation>
    <scope>NUCLEOTIDE SEQUENCE [LARGE SCALE GENOMIC DNA]</scope>
    <source>
        <strain evidence="2">Daus_M_001</strain>
        <tissue evidence="2">Leg muscle</tissue>
    </source>
</reference>
<sequence>MCSECAGESYLNWNIPDSEDKDNIEGNCDIEDHVEAKRTIASIREYYLCGSQPPGRHEPEEEGKEENNGEKQGESRCQTASVVPLVFSLRDMGQRTSSNKLKTFAWPGEWDAGTANWKQRSEWLPAATLKWRLLQSIRATSNIYEALLKFYFQDIRPPRAKKRTYRRRKINRACALSSLRRCISGRVVVTSHVLYFVGLAGRVAEPAVRTMWRTCNWDVCSEFTASSICTRHVPLRSFLSMSFPRTSSLATNEGESRENLAELETHSGETGQSCRKGKVVWEKFSCSSPNSSPFAPHSPPHAPQSAPQCAPQSAPHCSSISPHSSIPPHYSSIASNCSSITPQLLHNRSSLLLNHASLLLTAPQSLHTLDLTPH</sequence>
<gene>
    <name evidence="2" type="ORF">PR048_002842</name>
</gene>
<feature type="region of interest" description="Disordered" evidence="1">
    <location>
        <begin position="51"/>
        <end position="78"/>
    </location>
</feature>
<proteinExistence type="predicted"/>
<feature type="region of interest" description="Disordered" evidence="1">
    <location>
        <begin position="249"/>
        <end position="271"/>
    </location>
</feature>